<sequence length="132" mass="14121">MMAEWPCNNGGVAACWVRKMGRESANEEWGGGAGRLGSSLEAQTRCVGWGHGVQATVYPCGTHDVVVATVERVVFAVRIAASFGSKPHGLLHVATPLQLSRYLRDCSKSLPDLKHQLNGHNGESTRNSAGHL</sequence>
<evidence type="ECO:0000313" key="2">
    <source>
        <dbReference type="Proteomes" id="UP000007305"/>
    </source>
</evidence>
<reference evidence="1" key="3">
    <citation type="submission" date="2021-05" db="UniProtKB">
        <authorList>
            <consortium name="EnsemblPlants"/>
        </authorList>
    </citation>
    <scope>IDENTIFICATION</scope>
    <source>
        <strain evidence="1">cv. B73</strain>
    </source>
</reference>
<dbReference type="AlphaFoldDB" id="A0A804REH2"/>
<protein>
    <submittedName>
        <fullName evidence="1">Uncharacterized protein</fullName>
    </submittedName>
</protein>
<dbReference type="Gramene" id="Zm00001eb413020_T001">
    <property type="protein sequence ID" value="Zm00001eb413020_P001"/>
    <property type="gene ID" value="Zm00001eb413020"/>
</dbReference>
<accession>A0A804REH2</accession>
<keyword evidence="2" id="KW-1185">Reference proteome</keyword>
<dbReference type="InParanoid" id="A0A804REH2"/>
<organism evidence="1 2">
    <name type="scientific">Zea mays</name>
    <name type="common">Maize</name>
    <dbReference type="NCBI Taxonomy" id="4577"/>
    <lineage>
        <taxon>Eukaryota</taxon>
        <taxon>Viridiplantae</taxon>
        <taxon>Streptophyta</taxon>
        <taxon>Embryophyta</taxon>
        <taxon>Tracheophyta</taxon>
        <taxon>Spermatophyta</taxon>
        <taxon>Magnoliopsida</taxon>
        <taxon>Liliopsida</taxon>
        <taxon>Poales</taxon>
        <taxon>Poaceae</taxon>
        <taxon>PACMAD clade</taxon>
        <taxon>Panicoideae</taxon>
        <taxon>Andropogonodae</taxon>
        <taxon>Andropogoneae</taxon>
        <taxon>Tripsacinae</taxon>
        <taxon>Zea</taxon>
    </lineage>
</organism>
<dbReference type="Proteomes" id="UP000007305">
    <property type="component" value="Chromosome 10"/>
</dbReference>
<reference evidence="1" key="2">
    <citation type="submission" date="2019-07" db="EMBL/GenBank/DDBJ databases">
        <authorList>
            <person name="Seetharam A."/>
            <person name="Woodhouse M."/>
            <person name="Cannon E."/>
        </authorList>
    </citation>
    <scope>NUCLEOTIDE SEQUENCE [LARGE SCALE GENOMIC DNA]</scope>
    <source>
        <strain evidence="1">cv. B73</strain>
    </source>
</reference>
<evidence type="ECO:0000313" key="1">
    <source>
        <dbReference type="EnsemblPlants" id="Zm00001eb413020_P001"/>
    </source>
</evidence>
<proteinExistence type="predicted"/>
<reference evidence="2" key="1">
    <citation type="journal article" date="2009" name="Science">
        <title>The B73 maize genome: complexity, diversity, and dynamics.</title>
        <authorList>
            <person name="Schnable P.S."/>
            <person name="Ware D."/>
            <person name="Fulton R.S."/>
            <person name="Stein J.C."/>
            <person name="Wei F."/>
            <person name="Pasternak S."/>
            <person name="Liang C."/>
            <person name="Zhang J."/>
            <person name="Fulton L."/>
            <person name="Graves T.A."/>
            <person name="Minx P."/>
            <person name="Reily A.D."/>
            <person name="Courtney L."/>
            <person name="Kruchowski S.S."/>
            <person name="Tomlinson C."/>
            <person name="Strong C."/>
            <person name="Delehaunty K."/>
            <person name="Fronick C."/>
            <person name="Courtney B."/>
            <person name="Rock S.M."/>
            <person name="Belter E."/>
            <person name="Du F."/>
            <person name="Kim K."/>
            <person name="Abbott R.M."/>
            <person name="Cotton M."/>
            <person name="Levy A."/>
            <person name="Marchetto P."/>
            <person name="Ochoa K."/>
            <person name="Jackson S.M."/>
            <person name="Gillam B."/>
            <person name="Chen W."/>
            <person name="Yan L."/>
            <person name="Higginbotham J."/>
            <person name="Cardenas M."/>
            <person name="Waligorski J."/>
            <person name="Applebaum E."/>
            <person name="Phelps L."/>
            <person name="Falcone J."/>
            <person name="Kanchi K."/>
            <person name="Thane T."/>
            <person name="Scimone A."/>
            <person name="Thane N."/>
            <person name="Henke J."/>
            <person name="Wang T."/>
            <person name="Ruppert J."/>
            <person name="Shah N."/>
            <person name="Rotter K."/>
            <person name="Hodges J."/>
            <person name="Ingenthron E."/>
            <person name="Cordes M."/>
            <person name="Kohlberg S."/>
            <person name="Sgro J."/>
            <person name="Delgado B."/>
            <person name="Mead K."/>
            <person name="Chinwalla A."/>
            <person name="Leonard S."/>
            <person name="Crouse K."/>
            <person name="Collura K."/>
            <person name="Kudrna D."/>
            <person name="Currie J."/>
            <person name="He R."/>
            <person name="Angelova A."/>
            <person name="Rajasekar S."/>
            <person name="Mueller T."/>
            <person name="Lomeli R."/>
            <person name="Scara G."/>
            <person name="Ko A."/>
            <person name="Delaney K."/>
            <person name="Wissotski M."/>
            <person name="Lopez G."/>
            <person name="Campos D."/>
            <person name="Braidotti M."/>
            <person name="Ashley E."/>
            <person name="Golser W."/>
            <person name="Kim H."/>
            <person name="Lee S."/>
            <person name="Lin J."/>
            <person name="Dujmic Z."/>
            <person name="Kim W."/>
            <person name="Talag J."/>
            <person name="Zuccolo A."/>
            <person name="Fan C."/>
            <person name="Sebastian A."/>
            <person name="Kramer M."/>
            <person name="Spiegel L."/>
            <person name="Nascimento L."/>
            <person name="Zutavern T."/>
            <person name="Miller B."/>
            <person name="Ambroise C."/>
            <person name="Muller S."/>
            <person name="Spooner W."/>
            <person name="Narechania A."/>
            <person name="Ren L."/>
            <person name="Wei S."/>
            <person name="Kumari S."/>
            <person name="Faga B."/>
            <person name="Levy M.J."/>
            <person name="McMahan L."/>
            <person name="Van Buren P."/>
            <person name="Vaughn M.W."/>
            <person name="Ying K."/>
            <person name="Yeh C.-T."/>
            <person name="Emrich S.J."/>
            <person name="Jia Y."/>
            <person name="Kalyanaraman A."/>
            <person name="Hsia A.-P."/>
            <person name="Barbazuk W.B."/>
            <person name="Baucom R.S."/>
            <person name="Brutnell T.P."/>
            <person name="Carpita N.C."/>
            <person name="Chaparro C."/>
            <person name="Chia J.-M."/>
            <person name="Deragon J.-M."/>
            <person name="Estill J.C."/>
            <person name="Fu Y."/>
            <person name="Jeddeloh J.A."/>
            <person name="Han Y."/>
            <person name="Lee H."/>
            <person name="Li P."/>
            <person name="Lisch D.R."/>
            <person name="Liu S."/>
            <person name="Liu Z."/>
            <person name="Nagel D.H."/>
            <person name="McCann M.C."/>
            <person name="SanMiguel P."/>
            <person name="Myers A.M."/>
            <person name="Nettleton D."/>
            <person name="Nguyen J."/>
            <person name="Penning B.W."/>
            <person name="Ponnala L."/>
            <person name="Schneider K.L."/>
            <person name="Schwartz D.C."/>
            <person name="Sharma A."/>
            <person name="Soderlund C."/>
            <person name="Springer N.M."/>
            <person name="Sun Q."/>
            <person name="Wang H."/>
            <person name="Waterman M."/>
            <person name="Westerman R."/>
            <person name="Wolfgruber T.K."/>
            <person name="Yang L."/>
            <person name="Yu Y."/>
            <person name="Zhang L."/>
            <person name="Zhou S."/>
            <person name="Zhu Q."/>
            <person name="Bennetzen J.L."/>
            <person name="Dawe R.K."/>
            <person name="Jiang J."/>
            <person name="Jiang N."/>
            <person name="Presting G.G."/>
            <person name="Wessler S.R."/>
            <person name="Aluru S."/>
            <person name="Martienssen R.A."/>
            <person name="Clifton S.W."/>
            <person name="McCombie W.R."/>
            <person name="Wing R.A."/>
            <person name="Wilson R.K."/>
        </authorList>
    </citation>
    <scope>NUCLEOTIDE SEQUENCE [LARGE SCALE GENOMIC DNA]</scope>
    <source>
        <strain evidence="2">cv. B73</strain>
    </source>
</reference>
<dbReference type="EnsemblPlants" id="Zm00001eb413020_T001">
    <property type="protein sequence ID" value="Zm00001eb413020_P001"/>
    <property type="gene ID" value="Zm00001eb413020"/>
</dbReference>
<name>A0A804REH2_MAIZE</name>